<gene>
    <name evidence="2" type="ORF">GPJ59_17475</name>
</gene>
<feature type="chain" id="PRO_5046661093" evidence="1">
    <location>
        <begin position="31"/>
        <end position="194"/>
    </location>
</feature>
<proteinExistence type="predicted"/>
<accession>A0ABS6Z781</accession>
<dbReference type="RefSeq" id="WP_219668098.1">
    <property type="nucleotide sequence ID" value="NZ_WTFF01000114.1"/>
</dbReference>
<evidence type="ECO:0000313" key="2">
    <source>
        <dbReference type="EMBL" id="MBW5483625.1"/>
    </source>
</evidence>
<evidence type="ECO:0000313" key="3">
    <source>
        <dbReference type="Proteomes" id="UP000812013"/>
    </source>
</evidence>
<name>A0ABS6Z781_9ACTN</name>
<dbReference type="EMBL" id="WTFF01000114">
    <property type="protein sequence ID" value="MBW5483625.1"/>
    <property type="molecule type" value="Genomic_DNA"/>
</dbReference>
<keyword evidence="1" id="KW-0732">Signal</keyword>
<sequence>MLARPVKAALTCVVATVSLTLAATAPPAGAVDGPAPDHRDRKAMQDMATAIRVTAKYVDEATAVKDGFVRRDDCLNDPRGTGAMGYHYVKWSNWGSTDPSRPTALIYGPEKGPRGGRKLYAVEWMVSDSDQDLTTKNDRPTMFGLPFDGPMPGHWKGMPKHYDIHMWTYKDNPAGPFHNWNPAVTCPTSSHTHP</sequence>
<feature type="signal peptide" evidence="1">
    <location>
        <begin position="1"/>
        <end position="30"/>
    </location>
</feature>
<organism evidence="2 3">
    <name type="scientific">Streptomyces bambusae</name>
    <dbReference type="NCBI Taxonomy" id="1550616"/>
    <lineage>
        <taxon>Bacteria</taxon>
        <taxon>Bacillati</taxon>
        <taxon>Actinomycetota</taxon>
        <taxon>Actinomycetes</taxon>
        <taxon>Kitasatosporales</taxon>
        <taxon>Streptomycetaceae</taxon>
        <taxon>Streptomyces</taxon>
    </lineage>
</organism>
<keyword evidence="3" id="KW-1185">Reference proteome</keyword>
<reference evidence="2 3" key="1">
    <citation type="submission" date="2019-12" db="EMBL/GenBank/DDBJ databases">
        <title>Genome sequence of Streptomyces bambusae.</title>
        <authorList>
            <person name="Bansal K."/>
            <person name="Choksket S."/>
            <person name="Korpole S."/>
            <person name="Patil P.B."/>
        </authorList>
    </citation>
    <scope>NUCLEOTIDE SEQUENCE [LARGE SCALE GENOMIC DNA]</scope>
    <source>
        <strain evidence="2 3">SK60</strain>
    </source>
</reference>
<evidence type="ECO:0000256" key="1">
    <source>
        <dbReference type="SAM" id="SignalP"/>
    </source>
</evidence>
<protein>
    <submittedName>
        <fullName evidence="2">Uncharacterized protein</fullName>
    </submittedName>
</protein>
<dbReference type="Proteomes" id="UP000812013">
    <property type="component" value="Unassembled WGS sequence"/>
</dbReference>
<comment type="caution">
    <text evidence="2">The sequence shown here is derived from an EMBL/GenBank/DDBJ whole genome shotgun (WGS) entry which is preliminary data.</text>
</comment>